<evidence type="ECO:0000256" key="1">
    <source>
        <dbReference type="ARBA" id="ARBA00001933"/>
    </source>
</evidence>
<evidence type="ECO:0000256" key="5">
    <source>
        <dbReference type="ARBA" id="ARBA00022898"/>
    </source>
</evidence>
<keyword evidence="4" id="KW-0028">Amino-acid biosynthesis</keyword>
<comment type="similarity">
    <text evidence="2">Belongs to the threonine synthase family.</text>
</comment>
<keyword evidence="12" id="KW-1185">Reference proteome</keyword>
<evidence type="ECO:0000256" key="6">
    <source>
        <dbReference type="ARBA" id="ARBA00023239"/>
    </source>
</evidence>
<gene>
    <name evidence="11" type="ORF">J6595_02765</name>
</gene>
<keyword evidence="5" id="KW-0663">Pyridoxal phosphate</keyword>
<dbReference type="SUPFAM" id="SSF53686">
    <property type="entry name" value="Tryptophan synthase beta subunit-like PLP-dependent enzymes"/>
    <property type="match status" value="1"/>
</dbReference>
<organism evidence="11 12">
    <name type="scientific">Jiella mangrovi</name>
    <dbReference type="NCBI Taxonomy" id="2821407"/>
    <lineage>
        <taxon>Bacteria</taxon>
        <taxon>Pseudomonadati</taxon>
        <taxon>Pseudomonadota</taxon>
        <taxon>Alphaproteobacteria</taxon>
        <taxon>Hyphomicrobiales</taxon>
        <taxon>Aurantimonadaceae</taxon>
        <taxon>Jiella</taxon>
    </lineage>
</organism>
<dbReference type="PROSITE" id="PS00165">
    <property type="entry name" value="DEHYDRATASE_SER_THR"/>
    <property type="match status" value="1"/>
</dbReference>
<evidence type="ECO:0000259" key="10">
    <source>
        <dbReference type="Pfam" id="PF14821"/>
    </source>
</evidence>
<reference evidence="11 12" key="1">
    <citation type="submission" date="2021-04" db="EMBL/GenBank/DDBJ databases">
        <title>Whole genome sequence of Jiella sp. KSK16Y-1.</title>
        <authorList>
            <person name="Tuo L."/>
        </authorList>
    </citation>
    <scope>NUCLEOTIDE SEQUENCE [LARGE SCALE GENOMIC DNA]</scope>
    <source>
        <strain evidence="11 12">KSK16Y-1</strain>
    </source>
</reference>
<dbReference type="EMBL" id="JAGJCF010000001">
    <property type="protein sequence ID" value="MBP0614495.1"/>
    <property type="molecule type" value="Genomic_DNA"/>
</dbReference>
<evidence type="ECO:0000256" key="7">
    <source>
        <dbReference type="ARBA" id="ARBA00029440"/>
    </source>
</evidence>
<evidence type="ECO:0000313" key="11">
    <source>
        <dbReference type="EMBL" id="MBP0614495.1"/>
    </source>
</evidence>
<evidence type="ECO:0000256" key="8">
    <source>
        <dbReference type="ARBA" id="ARBA00049144"/>
    </source>
</evidence>
<evidence type="ECO:0000313" key="12">
    <source>
        <dbReference type="Proteomes" id="UP000678276"/>
    </source>
</evidence>
<dbReference type="Gene3D" id="3.40.50.1100">
    <property type="match status" value="2"/>
</dbReference>
<feature type="domain" description="Threonine synthase N-terminal" evidence="10">
    <location>
        <begin position="2"/>
        <end position="80"/>
    </location>
</feature>
<dbReference type="Proteomes" id="UP000678276">
    <property type="component" value="Unassembled WGS sequence"/>
</dbReference>
<dbReference type="Pfam" id="PF14821">
    <property type="entry name" value="Thr_synth_N"/>
    <property type="match status" value="1"/>
</dbReference>
<dbReference type="PANTHER" id="PTHR42690">
    <property type="entry name" value="THREONINE SYNTHASE FAMILY MEMBER"/>
    <property type="match status" value="1"/>
</dbReference>
<comment type="catalytic activity">
    <reaction evidence="8">
        <text>O-phospho-L-homoserine + H2O = L-threonine + phosphate</text>
        <dbReference type="Rhea" id="RHEA:10840"/>
        <dbReference type="ChEBI" id="CHEBI:15377"/>
        <dbReference type="ChEBI" id="CHEBI:43474"/>
        <dbReference type="ChEBI" id="CHEBI:57590"/>
        <dbReference type="ChEBI" id="CHEBI:57926"/>
        <dbReference type="EC" id="4.2.3.1"/>
    </reaction>
</comment>
<accession>A0ABS4BEV8</accession>
<evidence type="ECO:0000256" key="9">
    <source>
        <dbReference type="NCBIfam" id="TIGR00260"/>
    </source>
</evidence>
<dbReference type="InterPro" id="IPR029144">
    <property type="entry name" value="Thr_synth_N"/>
</dbReference>
<evidence type="ECO:0000256" key="4">
    <source>
        <dbReference type="ARBA" id="ARBA00022605"/>
    </source>
</evidence>
<keyword evidence="6 11" id="KW-0456">Lyase</keyword>
<dbReference type="NCBIfam" id="TIGR00260">
    <property type="entry name" value="thrC"/>
    <property type="match status" value="1"/>
</dbReference>
<dbReference type="CDD" id="cd01560">
    <property type="entry name" value="Thr-synth_2"/>
    <property type="match status" value="1"/>
</dbReference>
<evidence type="ECO:0000256" key="3">
    <source>
        <dbReference type="ARBA" id="ARBA00018679"/>
    </source>
</evidence>
<dbReference type="EC" id="4.2.3.1" evidence="9"/>
<dbReference type="Gene3D" id="3.90.1380.10">
    <property type="entry name" value="Threonine synthase, N-terminal domain"/>
    <property type="match status" value="1"/>
</dbReference>
<sequence length="474" mass="50336">MKYVSTRGEAPVLGFADALLKGLAADGGLYVPQSWPQLSPETIEGFAGRPYADVAEAVFRPFVGDDIPADALRAMIDEAYGTFAHPAVAPLVQIGPKHFVLELFHGPTLAFKDVAMQLIARLMDHVLEERGERATIVGATSGDTGGAAIAAFAGGERTDLFILFPTGRVSPVQQRQMTTSGAGNVHAVAVDGHFDDCQALVKSMFADRRFAGEVRLSGVNSINWGRIMAQIVYYFTAAASLGAPRRKIAFTVPTGNFGDIFAGFAAMRMGLPVEKLVIATNANDILARTLATGRYEKGDVHATMSPSMDIQVSSNFERLIFEASGRDAGLVRRLMSGLSQSGGFDLPHEVLAAMRETFDAGASDEAATATTIARVLKANAYLLDPHTAVGVHVAEEMLASDAANGTAMITLGTAHPAKFPEAVKRAAGIEPALPPAHAGLMERAERFDHLPADLGAIEDYIRARTRAETAGDRT</sequence>
<dbReference type="InterPro" id="IPR004450">
    <property type="entry name" value="Thr_synthase-like"/>
</dbReference>
<comment type="cofactor">
    <cofactor evidence="1">
        <name>pyridoxal 5'-phosphate</name>
        <dbReference type="ChEBI" id="CHEBI:597326"/>
    </cofactor>
</comment>
<comment type="caution">
    <text evidence="11">The sequence shown here is derived from an EMBL/GenBank/DDBJ whole genome shotgun (WGS) entry which is preliminary data.</text>
</comment>
<dbReference type="InterPro" id="IPR036052">
    <property type="entry name" value="TrpB-like_PALP_sf"/>
</dbReference>
<dbReference type="InterPro" id="IPR000634">
    <property type="entry name" value="Ser/Thr_deHydtase_PyrdxlP-BS"/>
</dbReference>
<dbReference type="InterPro" id="IPR037158">
    <property type="entry name" value="Thr_synth_N_sf"/>
</dbReference>
<evidence type="ECO:0000256" key="2">
    <source>
        <dbReference type="ARBA" id="ARBA00005517"/>
    </source>
</evidence>
<dbReference type="RefSeq" id="WP_209592889.1">
    <property type="nucleotide sequence ID" value="NZ_JAGJCF010000001.1"/>
</dbReference>
<dbReference type="PANTHER" id="PTHR42690:SF1">
    <property type="entry name" value="THREONINE SYNTHASE-LIKE 2"/>
    <property type="match status" value="1"/>
</dbReference>
<dbReference type="Pfam" id="PF24857">
    <property type="entry name" value="THR4_C"/>
    <property type="match status" value="1"/>
</dbReference>
<proteinExistence type="inferred from homology"/>
<protein>
    <recommendedName>
        <fullName evidence="3 9">Threonine synthase</fullName>
        <ecNumber evidence="9">4.2.3.1</ecNumber>
    </recommendedName>
</protein>
<dbReference type="InterPro" id="IPR051166">
    <property type="entry name" value="Threonine_Synthase"/>
</dbReference>
<name>A0ABS4BEV8_9HYPH</name>
<dbReference type="GO" id="GO:0004795">
    <property type="term" value="F:threonine synthase activity"/>
    <property type="evidence" value="ECO:0007669"/>
    <property type="project" value="UniProtKB-EC"/>
</dbReference>
<comment type="pathway">
    <text evidence="7">Amino-acid biosynthesis.</text>
</comment>